<organism evidence="3 4">
    <name type="scientific">Aquipseudomonas guryensis</name>
    <dbReference type="NCBI Taxonomy" id="2759165"/>
    <lineage>
        <taxon>Bacteria</taxon>
        <taxon>Pseudomonadati</taxon>
        <taxon>Pseudomonadota</taxon>
        <taxon>Gammaproteobacteria</taxon>
        <taxon>Pseudomonadales</taxon>
        <taxon>Pseudomonadaceae</taxon>
        <taxon>Aquipseudomonas</taxon>
    </lineage>
</organism>
<feature type="transmembrane region" description="Helical" evidence="1">
    <location>
        <begin position="280"/>
        <end position="296"/>
    </location>
</feature>
<dbReference type="InterPro" id="IPR050879">
    <property type="entry name" value="Acyltransferase_3"/>
</dbReference>
<name>A0A7W4H2K6_9GAMM</name>
<keyword evidence="1" id="KW-1133">Transmembrane helix</keyword>
<dbReference type="GO" id="GO:0016747">
    <property type="term" value="F:acyltransferase activity, transferring groups other than amino-acyl groups"/>
    <property type="evidence" value="ECO:0007669"/>
    <property type="project" value="InterPro"/>
</dbReference>
<feature type="transmembrane region" description="Helical" evidence="1">
    <location>
        <begin position="146"/>
        <end position="165"/>
    </location>
</feature>
<evidence type="ECO:0000256" key="1">
    <source>
        <dbReference type="SAM" id="Phobius"/>
    </source>
</evidence>
<comment type="caution">
    <text evidence="3">The sequence shown here is derived from an EMBL/GenBank/DDBJ whole genome shotgun (WGS) entry which is preliminary data.</text>
</comment>
<dbReference type="Pfam" id="PF01757">
    <property type="entry name" value="Acyl_transf_3"/>
    <property type="match status" value="1"/>
</dbReference>
<keyword evidence="1" id="KW-0812">Transmembrane</keyword>
<feature type="transmembrane region" description="Helical" evidence="1">
    <location>
        <begin position="302"/>
        <end position="326"/>
    </location>
</feature>
<evidence type="ECO:0000313" key="4">
    <source>
        <dbReference type="Proteomes" id="UP000581189"/>
    </source>
</evidence>
<dbReference type="EMBL" id="JACJFN010000001">
    <property type="protein sequence ID" value="MBB1518696.1"/>
    <property type="molecule type" value="Genomic_DNA"/>
</dbReference>
<protein>
    <submittedName>
        <fullName evidence="3">Acyltransferase</fullName>
    </submittedName>
</protein>
<keyword evidence="4" id="KW-1185">Reference proteome</keyword>
<dbReference type="AlphaFoldDB" id="A0A7W4H2K6"/>
<dbReference type="GO" id="GO:0016020">
    <property type="term" value="C:membrane"/>
    <property type="evidence" value="ECO:0007669"/>
    <property type="project" value="TreeGrafter"/>
</dbReference>
<proteinExistence type="predicted"/>
<dbReference type="InterPro" id="IPR002656">
    <property type="entry name" value="Acyl_transf_3_dom"/>
</dbReference>
<dbReference type="Proteomes" id="UP000581189">
    <property type="component" value="Unassembled WGS sequence"/>
</dbReference>
<dbReference type="GO" id="GO:0009103">
    <property type="term" value="P:lipopolysaccharide biosynthetic process"/>
    <property type="evidence" value="ECO:0007669"/>
    <property type="project" value="TreeGrafter"/>
</dbReference>
<dbReference type="PANTHER" id="PTHR23028">
    <property type="entry name" value="ACETYLTRANSFERASE"/>
    <property type="match status" value="1"/>
</dbReference>
<feature type="transmembrane region" description="Helical" evidence="1">
    <location>
        <begin position="73"/>
        <end position="90"/>
    </location>
</feature>
<evidence type="ECO:0000313" key="3">
    <source>
        <dbReference type="EMBL" id="MBB1518696.1"/>
    </source>
</evidence>
<keyword evidence="3" id="KW-0012">Acyltransferase</keyword>
<keyword evidence="1" id="KW-0472">Membrane</keyword>
<feature type="transmembrane region" description="Helical" evidence="1">
    <location>
        <begin position="110"/>
        <end position="134"/>
    </location>
</feature>
<feature type="transmembrane region" description="Helical" evidence="1">
    <location>
        <begin position="205"/>
        <end position="225"/>
    </location>
</feature>
<feature type="domain" description="Acyltransferase 3" evidence="2">
    <location>
        <begin position="2"/>
        <end position="324"/>
    </location>
</feature>
<sequence>MAILLVIFYHAWDQLGVMPELPESLFPLSFLWAGNTGVTLFFLLSGFLVSRPFFEGLQRGELPSFSKYALQRALRILPPYYVVGLFGLLYTQQYDQWSSVLLIRATGYDLGYFSTVWWSLATEVQFYLLVPFLFLTLCNLQRRKAMLLLCGVGLALYLLVISKWAAGRIGFELQYRLILSVIGQMPAFLVGMLLVLLLKHGHRRLSVSMSTLILSVLLLLLAWVLSPAAAMQPQNYIWHAPWYVLPEALLWGGITWVMLARKQPSFSLLDNRLTRFFGKISFSLYLVHMPIIQVLQEHAGFYASWLAAILAVLLSIALAQVLYWLIEKPSLLLKDKLTQPQILQGIKT</sequence>
<dbReference type="PANTHER" id="PTHR23028:SF53">
    <property type="entry name" value="ACYL_TRANSF_3 DOMAIN-CONTAINING PROTEIN"/>
    <property type="match status" value="1"/>
</dbReference>
<feature type="transmembrane region" description="Helical" evidence="1">
    <location>
        <begin position="25"/>
        <end position="49"/>
    </location>
</feature>
<keyword evidence="3" id="KW-0808">Transferase</keyword>
<feature type="transmembrane region" description="Helical" evidence="1">
    <location>
        <begin position="237"/>
        <end position="259"/>
    </location>
</feature>
<feature type="transmembrane region" description="Helical" evidence="1">
    <location>
        <begin position="177"/>
        <end position="198"/>
    </location>
</feature>
<evidence type="ECO:0000259" key="2">
    <source>
        <dbReference type="Pfam" id="PF01757"/>
    </source>
</evidence>
<reference evidence="3 4" key="1">
    <citation type="submission" date="2020-08" db="EMBL/GenBank/DDBJ databases">
        <authorList>
            <person name="Kim C.M."/>
        </authorList>
    </citation>
    <scope>NUCLEOTIDE SEQUENCE [LARGE SCALE GENOMIC DNA]</scope>
    <source>
        <strain evidence="3 4">SR9</strain>
    </source>
</reference>
<accession>A0A7W4H2K6</accession>
<gene>
    <name evidence="3" type="ORF">H3H45_05545</name>
</gene>